<gene>
    <name evidence="2" type="ORF">M0651_23145</name>
</gene>
<dbReference type="PANTHER" id="PTHR43031:SF17">
    <property type="entry name" value="SULFURTRANSFERASE YTWF-RELATED"/>
    <property type="match status" value="1"/>
</dbReference>
<organism evidence="2 3">
    <name type="scientific">Paenibacillus mellifer</name>
    <dbReference type="NCBI Taxonomy" id="2937794"/>
    <lineage>
        <taxon>Bacteria</taxon>
        <taxon>Bacillati</taxon>
        <taxon>Bacillota</taxon>
        <taxon>Bacilli</taxon>
        <taxon>Bacillales</taxon>
        <taxon>Paenibacillaceae</taxon>
        <taxon>Paenibacillus</taxon>
    </lineage>
</organism>
<dbReference type="PROSITE" id="PS50206">
    <property type="entry name" value="RHODANESE_3"/>
    <property type="match status" value="1"/>
</dbReference>
<comment type="caution">
    <text evidence="2">The sequence shown here is derived from an EMBL/GenBank/DDBJ whole genome shotgun (WGS) entry which is preliminary data.</text>
</comment>
<dbReference type="InterPro" id="IPR001763">
    <property type="entry name" value="Rhodanese-like_dom"/>
</dbReference>
<reference evidence="2" key="1">
    <citation type="submission" date="2022-04" db="EMBL/GenBank/DDBJ databases">
        <authorList>
            <person name="Seo M.-J."/>
        </authorList>
    </citation>
    <scope>NUCLEOTIDE SEQUENCE</scope>
    <source>
        <strain evidence="2">MBLB2552</strain>
    </source>
</reference>
<dbReference type="InterPro" id="IPR050229">
    <property type="entry name" value="GlpE_sulfurtransferase"/>
</dbReference>
<evidence type="ECO:0000313" key="3">
    <source>
        <dbReference type="Proteomes" id="UP001139534"/>
    </source>
</evidence>
<sequence>MAFQPEKEISPAELAARMKRGESVYVLDVREPIEWAEGHIPGAKHIPLGRLPERHTELDSEEEVIVVCRSGGRSSLACELLGERGYNVVNMTGGMMSWQDEVE</sequence>
<feature type="domain" description="Rhodanese" evidence="1">
    <location>
        <begin position="20"/>
        <end position="103"/>
    </location>
</feature>
<dbReference type="CDD" id="cd00158">
    <property type="entry name" value="RHOD"/>
    <property type="match status" value="1"/>
</dbReference>
<evidence type="ECO:0000313" key="2">
    <source>
        <dbReference type="EMBL" id="MCK8490063.1"/>
    </source>
</evidence>
<proteinExistence type="predicted"/>
<dbReference type="RefSeq" id="WP_248554025.1">
    <property type="nucleotide sequence ID" value="NZ_JALPRK010000036.1"/>
</dbReference>
<keyword evidence="3" id="KW-1185">Reference proteome</keyword>
<dbReference type="AlphaFoldDB" id="A0A9X1Y3T1"/>
<accession>A0A9X1Y3T1</accession>
<dbReference type="Pfam" id="PF00581">
    <property type="entry name" value="Rhodanese"/>
    <property type="match status" value="1"/>
</dbReference>
<dbReference type="SMART" id="SM00450">
    <property type="entry name" value="RHOD"/>
    <property type="match status" value="1"/>
</dbReference>
<name>A0A9X1Y3T1_9BACL</name>
<dbReference type="InterPro" id="IPR036873">
    <property type="entry name" value="Rhodanese-like_dom_sf"/>
</dbReference>
<protein>
    <submittedName>
        <fullName evidence="2">Rhodanese-like domain-containing protein</fullName>
    </submittedName>
</protein>
<dbReference type="PANTHER" id="PTHR43031">
    <property type="entry name" value="FAD-DEPENDENT OXIDOREDUCTASE"/>
    <property type="match status" value="1"/>
</dbReference>
<dbReference type="EMBL" id="JALPRK010000036">
    <property type="protein sequence ID" value="MCK8490063.1"/>
    <property type="molecule type" value="Genomic_DNA"/>
</dbReference>
<evidence type="ECO:0000259" key="1">
    <source>
        <dbReference type="PROSITE" id="PS50206"/>
    </source>
</evidence>
<dbReference type="FunFam" id="3.40.250.10:FF:000049">
    <property type="entry name" value="Phage shock protein E"/>
    <property type="match status" value="1"/>
</dbReference>
<dbReference type="SUPFAM" id="SSF52821">
    <property type="entry name" value="Rhodanese/Cell cycle control phosphatase"/>
    <property type="match status" value="1"/>
</dbReference>
<dbReference type="Proteomes" id="UP001139534">
    <property type="component" value="Unassembled WGS sequence"/>
</dbReference>
<dbReference type="Gene3D" id="3.40.250.10">
    <property type="entry name" value="Rhodanese-like domain"/>
    <property type="match status" value="1"/>
</dbReference>